<dbReference type="EMBL" id="JBHPBY010000267">
    <property type="protein sequence ID" value="MFC1852108.1"/>
    <property type="molecule type" value="Genomic_DNA"/>
</dbReference>
<dbReference type="Proteomes" id="UP001594351">
    <property type="component" value="Unassembled WGS sequence"/>
</dbReference>
<proteinExistence type="predicted"/>
<sequence length="242" mass="26934">MNRKLGFVFTVMGWLCLVGFLCVPGTGVTEAAEGDMQNWWQPHRGLGVGHTWMGVGIDPEDLNEWLLDNNYEEFESFGMSQTTLYWSFNRKFHLGLAFYAGDSGWQNNRWDHYDPGRADMIYGSKLDLSGMGIVAEYKHRFANDRWMFHAGGGIAVYSIELTLEDTTLGSQTLTTRYTAGAGALQLNSGIQYNISHFVGVDLELGILGISAEEVELGGEEEESFPDLELEGAYIGLGLKIHV</sequence>
<organism evidence="1 2">
    <name type="scientific">candidate division CSSED10-310 bacterium</name>
    <dbReference type="NCBI Taxonomy" id="2855610"/>
    <lineage>
        <taxon>Bacteria</taxon>
        <taxon>Bacteria division CSSED10-310</taxon>
    </lineage>
</organism>
<accession>A0ABV6Z0Z9</accession>
<evidence type="ECO:0000313" key="2">
    <source>
        <dbReference type="Proteomes" id="UP001594351"/>
    </source>
</evidence>
<comment type="caution">
    <text evidence="1">The sequence shown here is derived from an EMBL/GenBank/DDBJ whole genome shotgun (WGS) entry which is preliminary data.</text>
</comment>
<protein>
    <recommendedName>
        <fullName evidence="3">Outer membrane protein beta-barrel domain-containing protein</fullName>
    </recommendedName>
</protein>
<name>A0ABV6Z0Z9_UNCC1</name>
<evidence type="ECO:0000313" key="1">
    <source>
        <dbReference type="EMBL" id="MFC1852108.1"/>
    </source>
</evidence>
<dbReference type="InterPro" id="IPR011250">
    <property type="entry name" value="OMP/PagP_B-barrel"/>
</dbReference>
<dbReference type="SUPFAM" id="SSF56925">
    <property type="entry name" value="OMPA-like"/>
    <property type="match status" value="1"/>
</dbReference>
<reference evidence="1 2" key="1">
    <citation type="submission" date="2024-09" db="EMBL/GenBank/DDBJ databases">
        <title>Laminarin stimulates single cell rates of sulfate reduction while oxygen inhibits transcriptomic activity in coastal marine sediment.</title>
        <authorList>
            <person name="Lindsay M."/>
            <person name="Orcutt B."/>
            <person name="Emerson D."/>
            <person name="Stepanauskas R."/>
            <person name="D'Angelo T."/>
        </authorList>
    </citation>
    <scope>NUCLEOTIDE SEQUENCE [LARGE SCALE GENOMIC DNA]</scope>
    <source>
        <strain evidence="1">SAG AM-311-K15</strain>
    </source>
</reference>
<keyword evidence="2" id="KW-1185">Reference proteome</keyword>
<evidence type="ECO:0008006" key="3">
    <source>
        <dbReference type="Google" id="ProtNLM"/>
    </source>
</evidence>
<gene>
    <name evidence="1" type="ORF">ACFL27_18090</name>
</gene>